<comment type="caution">
    <text evidence="2">The sequence shown here is derived from an EMBL/GenBank/DDBJ whole genome shotgun (WGS) entry which is preliminary data.</text>
</comment>
<dbReference type="EMBL" id="JAPQKT010000008">
    <property type="protein sequence ID" value="KAJ5222673.1"/>
    <property type="molecule type" value="Genomic_DNA"/>
</dbReference>
<dbReference type="OrthoDB" id="4366188at2759"/>
<feature type="compositionally biased region" description="Polar residues" evidence="1">
    <location>
        <begin position="246"/>
        <end position="261"/>
    </location>
</feature>
<evidence type="ECO:0000313" key="3">
    <source>
        <dbReference type="Proteomes" id="UP001147733"/>
    </source>
</evidence>
<protein>
    <submittedName>
        <fullName evidence="2">Uncharacterized protein</fullName>
    </submittedName>
</protein>
<proteinExistence type="predicted"/>
<reference evidence="2" key="2">
    <citation type="journal article" date="2023" name="IMA Fungus">
        <title>Comparative genomic study of the Penicillium genus elucidates a diverse pangenome and 15 lateral gene transfer events.</title>
        <authorList>
            <person name="Petersen C."/>
            <person name="Sorensen T."/>
            <person name="Nielsen M.R."/>
            <person name="Sondergaard T.E."/>
            <person name="Sorensen J.L."/>
            <person name="Fitzpatrick D.A."/>
            <person name="Frisvad J.C."/>
            <person name="Nielsen K.L."/>
        </authorList>
    </citation>
    <scope>NUCLEOTIDE SEQUENCE</scope>
    <source>
        <strain evidence="2">IBT 23319</strain>
    </source>
</reference>
<feature type="region of interest" description="Disordered" evidence="1">
    <location>
        <begin position="246"/>
        <end position="279"/>
    </location>
</feature>
<gene>
    <name evidence="2" type="ORF">N7469_008913</name>
</gene>
<dbReference type="RefSeq" id="XP_056497596.1">
    <property type="nucleotide sequence ID" value="XM_056647831.1"/>
</dbReference>
<organism evidence="2 3">
    <name type="scientific">Penicillium citrinum</name>
    <dbReference type="NCBI Taxonomy" id="5077"/>
    <lineage>
        <taxon>Eukaryota</taxon>
        <taxon>Fungi</taxon>
        <taxon>Dikarya</taxon>
        <taxon>Ascomycota</taxon>
        <taxon>Pezizomycotina</taxon>
        <taxon>Eurotiomycetes</taxon>
        <taxon>Eurotiomycetidae</taxon>
        <taxon>Eurotiales</taxon>
        <taxon>Aspergillaceae</taxon>
        <taxon>Penicillium</taxon>
    </lineage>
</organism>
<dbReference type="AlphaFoldDB" id="A0A9W9NMX4"/>
<sequence length="279" mass="31945">MSDTSQWQFPATPSSLGYPESCETPPVEPFPQRGAPHGVSESNDQPKTVKLPENPNPTISISGPVNLNLSCHEPIRQSKKRKIISEDVDSVLETITGRFDRLMRNIPNTYERVPSAATMMNCSLPQIHHQGIYPDDEYMIYPIDTYREASFPNAIECVKYIYRDRLAAREHIDWECRRLCLRLMRLRELKALEEQYNGLTNCKPTPDEEFRAFADPNWYKAQNNDEDLIEKIRDMELKIQEIQVIQEQNTPNESRSPNVATSSAMGYSNSGNSSSSRET</sequence>
<reference evidence="2" key="1">
    <citation type="submission" date="2022-11" db="EMBL/GenBank/DDBJ databases">
        <authorList>
            <person name="Petersen C."/>
        </authorList>
    </citation>
    <scope>NUCLEOTIDE SEQUENCE</scope>
    <source>
        <strain evidence="2">IBT 23319</strain>
    </source>
</reference>
<dbReference type="GeneID" id="81386998"/>
<accession>A0A9W9NMX4</accession>
<dbReference type="Proteomes" id="UP001147733">
    <property type="component" value="Unassembled WGS sequence"/>
</dbReference>
<evidence type="ECO:0000313" key="2">
    <source>
        <dbReference type="EMBL" id="KAJ5222673.1"/>
    </source>
</evidence>
<name>A0A9W9NMX4_PENCI</name>
<keyword evidence="3" id="KW-1185">Reference proteome</keyword>
<evidence type="ECO:0000256" key="1">
    <source>
        <dbReference type="SAM" id="MobiDB-lite"/>
    </source>
</evidence>
<feature type="compositionally biased region" description="Polar residues" evidence="1">
    <location>
        <begin position="1"/>
        <end position="15"/>
    </location>
</feature>
<feature type="region of interest" description="Disordered" evidence="1">
    <location>
        <begin position="1"/>
        <end position="62"/>
    </location>
</feature>
<feature type="compositionally biased region" description="Low complexity" evidence="1">
    <location>
        <begin position="262"/>
        <end position="279"/>
    </location>
</feature>